<evidence type="ECO:0000256" key="1">
    <source>
        <dbReference type="ARBA" id="ARBA00009013"/>
    </source>
</evidence>
<comment type="caution">
    <text evidence="4">The sequence shown here is derived from an EMBL/GenBank/DDBJ whole genome shotgun (WGS) entry which is preliminary data.</text>
</comment>
<dbReference type="PANTHER" id="PTHR33495">
    <property type="entry name" value="ANTI-SIGMA FACTOR ANTAGONIST TM_1081-RELATED-RELATED"/>
    <property type="match status" value="1"/>
</dbReference>
<dbReference type="PROSITE" id="PS50801">
    <property type="entry name" value="STAS"/>
    <property type="match status" value="1"/>
</dbReference>
<evidence type="ECO:0000256" key="2">
    <source>
        <dbReference type="RuleBase" id="RU003749"/>
    </source>
</evidence>
<dbReference type="InterPro" id="IPR036513">
    <property type="entry name" value="STAS_dom_sf"/>
</dbReference>
<feature type="domain" description="STAS" evidence="3">
    <location>
        <begin position="19"/>
        <end position="104"/>
    </location>
</feature>
<accession>A0A7X6QYF3</accession>
<proteinExistence type="inferred from homology"/>
<gene>
    <name evidence="4" type="ORF">HGA03_04605</name>
</gene>
<evidence type="ECO:0000313" key="4">
    <source>
        <dbReference type="EMBL" id="NKY21941.1"/>
    </source>
</evidence>
<dbReference type="Proteomes" id="UP000581206">
    <property type="component" value="Unassembled WGS sequence"/>
</dbReference>
<dbReference type="InterPro" id="IPR003658">
    <property type="entry name" value="Anti-sigma_ant"/>
</dbReference>
<dbReference type="Gene3D" id="3.30.750.24">
    <property type="entry name" value="STAS domain"/>
    <property type="match status" value="1"/>
</dbReference>
<evidence type="ECO:0000259" key="3">
    <source>
        <dbReference type="PROSITE" id="PS50801"/>
    </source>
</evidence>
<name>A0A7X6QYF3_9CELL</name>
<comment type="similarity">
    <text evidence="1 2">Belongs to the anti-sigma-factor antagonist family.</text>
</comment>
<dbReference type="CDD" id="cd07043">
    <property type="entry name" value="STAS_anti-anti-sigma_factors"/>
    <property type="match status" value="1"/>
</dbReference>
<dbReference type="EMBL" id="JAAXOX010000002">
    <property type="protein sequence ID" value="NKY21941.1"/>
    <property type="molecule type" value="Genomic_DNA"/>
</dbReference>
<dbReference type="PANTHER" id="PTHR33495:SF2">
    <property type="entry name" value="ANTI-SIGMA FACTOR ANTAGONIST TM_1081-RELATED"/>
    <property type="match status" value="1"/>
</dbReference>
<dbReference type="Pfam" id="PF13466">
    <property type="entry name" value="STAS_2"/>
    <property type="match status" value="1"/>
</dbReference>
<dbReference type="InterPro" id="IPR002645">
    <property type="entry name" value="STAS_dom"/>
</dbReference>
<reference evidence="4 5" key="1">
    <citation type="submission" date="2020-04" db="EMBL/GenBank/DDBJ databases">
        <title>MicrobeNet Type strains.</title>
        <authorList>
            <person name="Nicholson A.C."/>
        </authorList>
    </citation>
    <scope>NUCLEOTIDE SEQUENCE [LARGE SCALE GENOMIC DNA]</scope>
    <source>
        <strain evidence="4 5">ATCC BAA-788</strain>
    </source>
</reference>
<dbReference type="SUPFAM" id="SSF52091">
    <property type="entry name" value="SpoIIaa-like"/>
    <property type="match status" value="1"/>
</dbReference>
<organism evidence="4 5">
    <name type="scientific">Cellulomonas denverensis</name>
    <dbReference type="NCBI Taxonomy" id="264297"/>
    <lineage>
        <taxon>Bacteria</taxon>
        <taxon>Bacillati</taxon>
        <taxon>Actinomycetota</taxon>
        <taxon>Actinomycetes</taxon>
        <taxon>Micrococcales</taxon>
        <taxon>Cellulomonadaceae</taxon>
        <taxon>Cellulomonas</taxon>
    </lineage>
</organism>
<dbReference type="AlphaFoldDB" id="A0A7X6QYF3"/>
<sequence length="104" mass="11253">MQYLDVSTDDIDDGTRTRVRLSGEIDAIAAARAAHTADDLLARGRPVLVDLGGVTFMDSSGVSFLIQLRRSCERAGLDWQLTGVPAQVERVLSILGVDDLLRTP</sequence>
<keyword evidence="5" id="KW-1185">Reference proteome</keyword>
<dbReference type="RefSeq" id="WP_168629064.1">
    <property type="nucleotide sequence ID" value="NZ_BONL01000002.1"/>
</dbReference>
<evidence type="ECO:0000313" key="5">
    <source>
        <dbReference type="Proteomes" id="UP000581206"/>
    </source>
</evidence>
<dbReference type="GO" id="GO:0043856">
    <property type="term" value="F:anti-sigma factor antagonist activity"/>
    <property type="evidence" value="ECO:0007669"/>
    <property type="project" value="InterPro"/>
</dbReference>
<protein>
    <recommendedName>
        <fullName evidence="2">Anti-sigma factor antagonist</fullName>
    </recommendedName>
</protein>
<dbReference type="NCBIfam" id="TIGR00377">
    <property type="entry name" value="ant_ant_sig"/>
    <property type="match status" value="1"/>
</dbReference>
<dbReference type="InterPro" id="IPR058548">
    <property type="entry name" value="MlaB-like_STAS"/>
</dbReference>